<feature type="domain" description="Lipoprotein LpqB N-terminal" evidence="3">
    <location>
        <begin position="53"/>
        <end position="171"/>
    </location>
</feature>
<dbReference type="SUPFAM" id="SSF75011">
    <property type="entry name" value="3-carboxy-cis,cis-mucoante lactonizing enzyme"/>
    <property type="match status" value="1"/>
</dbReference>
<proteinExistence type="predicted"/>
<dbReference type="Pfam" id="PF25976">
    <property type="entry name" value="LpqB_N"/>
    <property type="match status" value="1"/>
</dbReference>
<dbReference type="STRING" id="92835.RS81_01347"/>
<dbReference type="AlphaFoldDB" id="A0A0M2HC34"/>
<dbReference type="InterPro" id="IPR018910">
    <property type="entry name" value="LpqB_C"/>
</dbReference>
<evidence type="ECO:0000259" key="3">
    <source>
        <dbReference type="Pfam" id="PF25976"/>
    </source>
</evidence>
<dbReference type="Pfam" id="PF10647">
    <property type="entry name" value="Gmad1"/>
    <property type="match status" value="1"/>
</dbReference>
<feature type="chain" id="PRO_5038610455" evidence="1">
    <location>
        <begin position="25"/>
        <end position="566"/>
    </location>
</feature>
<evidence type="ECO:0000256" key="1">
    <source>
        <dbReference type="SAM" id="SignalP"/>
    </source>
</evidence>
<dbReference type="PROSITE" id="PS51257">
    <property type="entry name" value="PROKAR_LIPOPROTEIN"/>
    <property type="match status" value="1"/>
</dbReference>
<organism evidence="4 5">
    <name type="scientific">Microbacterium terrae</name>
    <dbReference type="NCBI Taxonomy" id="69369"/>
    <lineage>
        <taxon>Bacteria</taxon>
        <taxon>Bacillati</taxon>
        <taxon>Actinomycetota</taxon>
        <taxon>Actinomycetes</taxon>
        <taxon>Micrococcales</taxon>
        <taxon>Microbacteriaceae</taxon>
        <taxon>Microbacterium</taxon>
    </lineage>
</organism>
<dbReference type="Proteomes" id="UP000033956">
    <property type="component" value="Unassembled WGS sequence"/>
</dbReference>
<dbReference type="PATRIC" id="fig|92835.4.peg.1365"/>
<dbReference type="EMBL" id="JYIZ01000043">
    <property type="protein sequence ID" value="KJL41762.1"/>
    <property type="molecule type" value="Genomic_DNA"/>
</dbReference>
<keyword evidence="1" id="KW-0732">Signal</keyword>
<name>A0A0M2HC34_9MICO</name>
<protein>
    <submittedName>
        <fullName evidence="4">Lipoprotein LpqB</fullName>
    </submittedName>
</protein>
<keyword evidence="5" id="KW-1185">Reference proteome</keyword>
<feature type="domain" description="Lipoprotein LpqB C-terminal" evidence="2">
    <location>
        <begin position="316"/>
        <end position="550"/>
    </location>
</feature>
<feature type="signal peptide" evidence="1">
    <location>
        <begin position="1"/>
        <end position="24"/>
    </location>
</feature>
<accession>A0A0M2HC34</accession>
<dbReference type="InterPro" id="IPR059026">
    <property type="entry name" value="LpqB_N"/>
</dbReference>
<dbReference type="OrthoDB" id="3226781at2"/>
<comment type="caution">
    <text evidence="4">The sequence shown here is derived from an EMBL/GenBank/DDBJ whole genome shotgun (WGS) entry which is preliminary data.</text>
</comment>
<evidence type="ECO:0000313" key="5">
    <source>
        <dbReference type="Proteomes" id="UP000033956"/>
    </source>
</evidence>
<sequence length="566" mass="58663">MIRMRRVAALALAAAAAACLAACAGLPSSSPVNPGLAPGETSSQPEYVFIPDRPQPGASPEQIVEGFIRAGTGPGGNGQWDRAREFLAPDTEWNPQAGVIVDMSGDRVTTAAQEGHVDMSLIATATVDARGTYQRVEAGTRTLSFELARQSDGEWRITEAPDGIVLSRDFFPSVFHRYAVFYFDQSWQYLVPDVRWFPVENAASRVTDALVNQEPSDWLAASVYSFFPDSVSAVPAVPTTAGSTAEVELSGAALSLDADTLDRMLTQLEASLATTGVTSVEMEVDSAPVAASVVDTRSTRVAGVPLVQNAEGFGFLTGDTIEPIPGLSQAVGAVDAVAVQVGAERDYATALLADGHVVRLDAESGGAVVLDERPALIDPSIDPAGTVWSVPRDHPSDVVAFTLEGQRIEVAGAWPGAGTVVAMAVSRDGSRIAALVSTAGRVAVWAAGIERDEAGVPVRLGDPIELGVAGGAPVGLAWLDDVTVGALTRAEDGSTVLEQVVGGPSSTTAAAGVMVQIAGSTSVASVRLLDDDGVLFVKRSTTWEQTATDVDTLATQQGSPEQGAGQ</sequence>
<reference evidence="4 5" key="1">
    <citation type="submission" date="2015-02" db="EMBL/GenBank/DDBJ databases">
        <title>Draft genome sequences of ten Microbacterium spp. with emphasis on heavy metal contaminated environments.</title>
        <authorList>
            <person name="Corretto E."/>
        </authorList>
    </citation>
    <scope>NUCLEOTIDE SEQUENCE [LARGE SCALE GENOMIC DNA]</scope>
    <source>
        <strain evidence="4 5">DSM 12510</strain>
    </source>
</reference>
<evidence type="ECO:0000313" key="4">
    <source>
        <dbReference type="EMBL" id="KJL41762.1"/>
    </source>
</evidence>
<evidence type="ECO:0000259" key="2">
    <source>
        <dbReference type="Pfam" id="PF10647"/>
    </source>
</evidence>
<keyword evidence="4" id="KW-0449">Lipoprotein</keyword>
<gene>
    <name evidence="4" type="primary">lpqB</name>
    <name evidence="4" type="ORF">RS81_01347</name>
</gene>